<accession>E4XI05</accession>
<dbReference type="EMBL" id="FN653053">
    <property type="protein sequence ID" value="CBY10221.1"/>
    <property type="molecule type" value="Genomic_DNA"/>
</dbReference>
<gene>
    <name evidence="1" type="ORF">GSOID_T00011156001</name>
</gene>
<organism evidence="1">
    <name type="scientific">Oikopleura dioica</name>
    <name type="common">Tunicate</name>
    <dbReference type="NCBI Taxonomy" id="34765"/>
    <lineage>
        <taxon>Eukaryota</taxon>
        <taxon>Metazoa</taxon>
        <taxon>Chordata</taxon>
        <taxon>Tunicata</taxon>
        <taxon>Appendicularia</taxon>
        <taxon>Copelata</taxon>
        <taxon>Oikopleuridae</taxon>
        <taxon>Oikopleura</taxon>
    </lineage>
</organism>
<proteinExistence type="predicted"/>
<dbReference type="AlphaFoldDB" id="E4XI05"/>
<keyword evidence="2" id="KW-1185">Reference proteome</keyword>
<dbReference type="InParanoid" id="E4XI05"/>
<dbReference type="Proteomes" id="UP000001307">
    <property type="component" value="Unassembled WGS sequence"/>
</dbReference>
<reference evidence="1" key="1">
    <citation type="journal article" date="2010" name="Science">
        <title>Plasticity of animal genome architecture unmasked by rapid evolution of a pelagic tunicate.</title>
        <authorList>
            <person name="Denoeud F."/>
            <person name="Henriet S."/>
            <person name="Mungpakdee S."/>
            <person name="Aury J.M."/>
            <person name="Da Silva C."/>
            <person name="Brinkmann H."/>
            <person name="Mikhaleva J."/>
            <person name="Olsen L.C."/>
            <person name="Jubin C."/>
            <person name="Canestro C."/>
            <person name="Bouquet J.M."/>
            <person name="Danks G."/>
            <person name="Poulain J."/>
            <person name="Campsteijn C."/>
            <person name="Adamski M."/>
            <person name="Cross I."/>
            <person name="Yadetie F."/>
            <person name="Muffato M."/>
            <person name="Louis A."/>
            <person name="Butcher S."/>
            <person name="Tsagkogeorga G."/>
            <person name="Konrad A."/>
            <person name="Singh S."/>
            <person name="Jensen M.F."/>
            <person name="Cong E.H."/>
            <person name="Eikeseth-Otteraa H."/>
            <person name="Noel B."/>
            <person name="Anthouard V."/>
            <person name="Porcel B.M."/>
            <person name="Kachouri-Lafond R."/>
            <person name="Nishino A."/>
            <person name="Ugolini M."/>
            <person name="Chourrout P."/>
            <person name="Nishida H."/>
            <person name="Aasland R."/>
            <person name="Huzurbazar S."/>
            <person name="Westhof E."/>
            <person name="Delsuc F."/>
            <person name="Lehrach H."/>
            <person name="Reinhardt R."/>
            <person name="Weissenbach J."/>
            <person name="Roy S.W."/>
            <person name="Artiguenave F."/>
            <person name="Postlethwait J.H."/>
            <person name="Manak J.R."/>
            <person name="Thompson E.M."/>
            <person name="Jaillon O."/>
            <person name="Du Pasquier L."/>
            <person name="Boudinot P."/>
            <person name="Liberles D.A."/>
            <person name="Volff J.N."/>
            <person name="Philippe H."/>
            <person name="Lenhard B."/>
            <person name="Roest Crollius H."/>
            <person name="Wincker P."/>
            <person name="Chourrout D."/>
        </authorList>
    </citation>
    <scope>NUCLEOTIDE SEQUENCE [LARGE SCALE GENOMIC DNA]</scope>
</reference>
<evidence type="ECO:0000313" key="2">
    <source>
        <dbReference type="Proteomes" id="UP000001307"/>
    </source>
</evidence>
<name>E4XI05_OIKDI</name>
<protein>
    <submittedName>
        <fullName evidence="1">Uncharacterized protein</fullName>
    </submittedName>
</protein>
<sequence length="116" mass="13215">MSFQKTNRNSIIASSTLSGPDLSKILAVRERMDRQCAQDLLSLKASNKLVTTCRGLRRRVEHLERLSRDHQGKLADLCSDTRDINKILGILSSRDFRRLPQKAIDDAKQAKNPWNL</sequence>
<evidence type="ECO:0000313" key="1">
    <source>
        <dbReference type="EMBL" id="CBY10221.1"/>
    </source>
</evidence>